<dbReference type="PANTHER" id="PTHR32022:SF10">
    <property type="entry name" value="D-GLUTAMATE CYCLASE, MITOCHONDRIAL"/>
    <property type="match status" value="1"/>
</dbReference>
<dbReference type="Pfam" id="PF14336">
    <property type="entry name" value="GLUCM-like_C"/>
    <property type="match status" value="1"/>
</dbReference>
<dbReference type="EMBL" id="CAICTM010000715">
    <property type="protein sequence ID" value="CAB9515439.1"/>
    <property type="molecule type" value="Genomic_DNA"/>
</dbReference>
<evidence type="ECO:0000313" key="2">
    <source>
        <dbReference type="EMBL" id="CAB9515439.1"/>
    </source>
</evidence>
<dbReference type="PANTHER" id="PTHR32022">
    <property type="entry name" value="D-GLUTAMATE CYCLASE, MITOCHONDRIAL"/>
    <property type="match status" value="1"/>
</dbReference>
<dbReference type="AlphaFoldDB" id="A0A9N8E7U4"/>
<sequence length="322" mass="32954">MAEAKIGKIQDIIGTDAGDRGMKSLIVPGDLLASSRILAALPASSTVLVLSGFPCCVKESPPTETDGPPGAYAIARAAMALGHTVIVVTDDCNQAVFAAGLENLALPSGDGVGSVTLQCFPAKLNDEQQQQFDALAASANLVIACERAGPGADGNCYTMRGIDMTSAGLIAPLDELIASAPEGVPFLAIGDGGNEMGMGKVIDKIKENPKIQNGDKIGCVVPADHLVAASVSNWGGYALAAGAAIMKAATTAEPNKESSSVQDWIQKCLPTDQQEVELLARCVAAGCRDGVSGKMESTVDGMPLETSLQCLRDIRNAALGGN</sequence>
<evidence type="ECO:0000259" key="1">
    <source>
        <dbReference type="Pfam" id="PF14336"/>
    </source>
</evidence>
<proteinExistence type="predicted"/>
<dbReference type="Gene3D" id="3.90.1640.20">
    <property type="entry name" value="TON_0340"/>
    <property type="match status" value="1"/>
</dbReference>
<comment type="caution">
    <text evidence="2">The sequence shown here is derived from an EMBL/GenBank/DDBJ whole genome shotgun (WGS) entry which is preliminary data.</text>
</comment>
<protein>
    <submittedName>
        <fullName evidence="2">Glutamate cyclase, mitochondrial</fullName>
    </submittedName>
</protein>
<name>A0A9N8E7U4_9STRA</name>
<organism evidence="2 3">
    <name type="scientific">Seminavis robusta</name>
    <dbReference type="NCBI Taxonomy" id="568900"/>
    <lineage>
        <taxon>Eukaryota</taxon>
        <taxon>Sar</taxon>
        <taxon>Stramenopiles</taxon>
        <taxon>Ochrophyta</taxon>
        <taxon>Bacillariophyta</taxon>
        <taxon>Bacillariophyceae</taxon>
        <taxon>Bacillariophycidae</taxon>
        <taxon>Naviculales</taxon>
        <taxon>Naviculaceae</taxon>
        <taxon>Seminavis</taxon>
    </lineage>
</organism>
<keyword evidence="3" id="KW-1185">Reference proteome</keyword>
<dbReference type="InterPro" id="IPR025504">
    <property type="entry name" value="GLUCM_C"/>
</dbReference>
<feature type="domain" description="D-glutamate cyclase-like C-terminal" evidence="1">
    <location>
        <begin position="9"/>
        <end position="314"/>
    </location>
</feature>
<gene>
    <name evidence="2" type="ORF">SEMRO_716_G191830.1</name>
</gene>
<accession>A0A9N8E7U4</accession>
<reference evidence="2" key="1">
    <citation type="submission" date="2020-06" db="EMBL/GenBank/DDBJ databases">
        <authorList>
            <consortium name="Plant Systems Biology data submission"/>
        </authorList>
    </citation>
    <scope>NUCLEOTIDE SEQUENCE</scope>
    <source>
        <strain evidence="2">D6</strain>
    </source>
</reference>
<dbReference type="Proteomes" id="UP001153069">
    <property type="component" value="Unassembled WGS sequence"/>
</dbReference>
<dbReference type="OrthoDB" id="10262538at2759"/>
<evidence type="ECO:0000313" key="3">
    <source>
        <dbReference type="Proteomes" id="UP001153069"/>
    </source>
</evidence>